<dbReference type="SUPFAM" id="SSF140453">
    <property type="entry name" value="EsxAB dimer-like"/>
    <property type="match status" value="1"/>
</dbReference>
<protein>
    <submittedName>
        <fullName evidence="2">Toxin 44</fullName>
    </submittedName>
</protein>
<evidence type="ECO:0000313" key="3">
    <source>
        <dbReference type="Proteomes" id="UP001206128"/>
    </source>
</evidence>
<proteinExistence type="predicted"/>
<dbReference type="InterPro" id="IPR036689">
    <property type="entry name" value="ESAT-6-like_sf"/>
</dbReference>
<accession>A0AAE3GLA3</accession>
<evidence type="ECO:0000259" key="1">
    <source>
        <dbReference type="Pfam" id="PF15607"/>
    </source>
</evidence>
<evidence type="ECO:0000313" key="2">
    <source>
        <dbReference type="EMBL" id="MCP2169713.1"/>
    </source>
</evidence>
<reference evidence="2" key="1">
    <citation type="submission" date="2022-06" db="EMBL/GenBank/DDBJ databases">
        <title>Genomic Encyclopedia of Archaeal and Bacterial Type Strains, Phase II (KMG-II): from individual species to whole genera.</title>
        <authorList>
            <person name="Goeker M."/>
        </authorList>
    </citation>
    <scope>NUCLEOTIDE SEQUENCE</scope>
    <source>
        <strain evidence="2">DSM 43935</strain>
    </source>
</reference>
<organism evidence="2 3">
    <name type="scientific">Goodfellowiella coeruleoviolacea</name>
    <dbReference type="NCBI Taxonomy" id="334858"/>
    <lineage>
        <taxon>Bacteria</taxon>
        <taxon>Bacillati</taxon>
        <taxon>Actinomycetota</taxon>
        <taxon>Actinomycetes</taxon>
        <taxon>Pseudonocardiales</taxon>
        <taxon>Pseudonocardiaceae</taxon>
        <taxon>Goodfellowiella</taxon>
    </lineage>
</organism>
<dbReference type="EMBL" id="JAMTCK010000020">
    <property type="protein sequence ID" value="MCP2169713.1"/>
    <property type="molecule type" value="Genomic_DNA"/>
</dbReference>
<keyword evidence="3" id="KW-1185">Reference proteome</keyword>
<sequence length="370" mass="41871">MLSYDNLYNAPVDQLKSAVDEWTEMIGKLQPLGGELRDSVRGPLSGWTGKDAKAATEFIDKTGKEFEDAVKEATGIRDILSEAHDRFRTQRDELHRIAGQDAPAQGLQVDSAGKVTLKQEVREDDQSTWRGKGSFDEAVADAKQAIAVMAKRIERARANATEADDTAAWALHVNLGGQQHNFVAPKHTTLAQAWQAGSENNFADAQNYIFNEMIKNMNSKDIAEMREKWDSWNPIEKAQAIKEWYDKVKSNGPWDHKPILEDRYGMETKNEYDLKVPGQNKKVSYDIWSNIHYGYVGRSAGFPSELLERAATMDIPGVGRTDEGDKMTVRLGIELYEKYGPNLTKEQFQQEVDRTIQEMERKKAPQVKSW</sequence>
<dbReference type="RefSeq" id="WP_253778905.1">
    <property type="nucleotide sequence ID" value="NZ_JAMTCK010000020.1"/>
</dbReference>
<comment type="caution">
    <text evidence="2">The sequence shown here is derived from an EMBL/GenBank/DDBJ whole genome shotgun (WGS) entry which is preliminary data.</text>
</comment>
<dbReference type="InterPro" id="IPR028946">
    <property type="entry name" value="Ntox44"/>
</dbReference>
<dbReference type="AlphaFoldDB" id="A0AAE3GLA3"/>
<dbReference type="Proteomes" id="UP001206128">
    <property type="component" value="Unassembled WGS sequence"/>
</dbReference>
<dbReference type="Pfam" id="PF15607">
    <property type="entry name" value="Ntox44"/>
    <property type="match status" value="1"/>
</dbReference>
<name>A0AAE3GLA3_9PSEU</name>
<feature type="domain" description="Bacterial toxin 44" evidence="1">
    <location>
        <begin position="244"/>
        <end position="337"/>
    </location>
</feature>
<gene>
    <name evidence="2" type="ORF">LX83_006599</name>
</gene>